<keyword evidence="2" id="KW-1185">Reference proteome</keyword>
<reference evidence="2" key="1">
    <citation type="journal article" date="2024" name="Proc. Natl. Acad. Sci. U.S.A.">
        <title>Extraordinary preservation of gene collinearity over three hundred million years revealed in homosporous lycophytes.</title>
        <authorList>
            <person name="Li C."/>
            <person name="Wickell D."/>
            <person name="Kuo L.Y."/>
            <person name="Chen X."/>
            <person name="Nie B."/>
            <person name="Liao X."/>
            <person name="Peng D."/>
            <person name="Ji J."/>
            <person name="Jenkins J."/>
            <person name="Williams M."/>
            <person name="Shu S."/>
            <person name="Plott C."/>
            <person name="Barry K."/>
            <person name="Rajasekar S."/>
            <person name="Grimwood J."/>
            <person name="Han X."/>
            <person name="Sun S."/>
            <person name="Hou Z."/>
            <person name="He W."/>
            <person name="Dai G."/>
            <person name="Sun C."/>
            <person name="Schmutz J."/>
            <person name="Leebens-Mack J.H."/>
            <person name="Li F.W."/>
            <person name="Wang L."/>
        </authorList>
    </citation>
    <scope>NUCLEOTIDE SEQUENCE [LARGE SCALE GENOMIC DNA]</scope>
    <source>
        <strain evidence="2">cv. PW_Plant_1</strain>
    </source>
</reference>
<dbReference type="EMBL" id="CM055093">
    <property type="protein sequence ID" value="KAJ7564316.1"/>
    <property type="molecule type" value="Genomic_DNA"/>
</dbReference>
<gene>
    <name evidence="1" type="ORF">O6H91_02G012700</name>
</gene>
<accession>A0ACC2ECW5</accession>
<comment type="caution">
    <text evidence="1">The sequence shown here is derived from an EMBL/GenBank/DDBJ whole genome shotgun (WGS) entry which is preliminary data.</text>
</comment>
<dbReference type="Proteomes" id="UP001162992">
    <property type="component" value="Chromosome 2"/>
</dbReference>
<evidence type="ECO:0000313" key="1">
    <source>
        <dbReference type="EMBL" id="KAJ7564316.1"/>
    </source>
</evidence>
<proteinExistence type="predicted"/>
<evidence type="ECO:0000313" key="2">
    <source>
        <dbReference type="Proteomes" id="UP001162992"/>
    </source>
</evidence>
<protein>
    <submittedName>
        <fullName evidence="1">Uncharacterized protein</fullName>
    </submittedName>
</protein>
<sequence>MQLLTAILMVFFLTSYVQGGVESEKKVVRLHWYMHDTIYSGPNSSSIAVTGSSDFLNEIANNLLGQIYVFDDPLTLGSSLTSEKFGRSQGTYFYVSREEIVGCVSYTVSIQTGKYNGSTLNIFGANPNSRVIKEYSIVGGTGDFLLGRGILREEVVNLFGPFGASATVSHNATIYLD</sequence>
<organism evidence="1 2">
    <name type="scientific">Diphasiastrum complanatum</name>
    <name type="common">Issler's clubmoss</name>
    <name type="synonym">Lycopodium complanatum</name>
    <dbReference type="NCBI Taxonomy" id="34168"/>
    <lineage>
        <taxon>Eukaryota</taxon>
        <taxon>Viridiplantae</taxon>
        <taxon>Streptophyta</taxon>
        <taxon>Embryophyta</taxon>
        <taxon>Tracheophyta</taxon>
        <taxon>Lycopodiopsida</taxon>
        <taxon>Lycopodiales</taxon>
        <taxon>Lycopodiaceae</taxon>
        <taxon>Lycopodioideae</taxon>
        <taxon>Diphasiastrum</taxon>
    </lineage>
</organism>
<name>A0ACC2ECW5_DIPCM</name>